<name>A0A6J4TST3_9SPHN</name>
<sequence length="61" mass="7138">QPARDSSRGPRRRQQRQARGQSGHRSGRHGGDAQRHGIGRDGTRRHVRHRNPRRRRIRTGM</sequence>
<protein>
    <submittedName>
        <fullName evidence="2">Uncharacterized protein</fullName>
    </submittedName>
</protein>
<reference evidence="2" key="1">
    <citation type="submission" date="2020-02" db="EMBL/GenBank/DDBJ databases">
        <authorList>
            <person name="Meier V. D."/>
        </authorList>
    </citation>
    <scope>NUCLEOTIDE SEQUENCE</scope>
    <source>
        <strain evidence="2">AVDCRST_MAG91</strain>
    </source>
</reference>
<feature type="region of interest" description="Disordered" evidence="1">
    <location>
        <begin position="1"/>
        <end position="61"/>
    </location>
</feature>
<dbReference type="EMBL" id="CADCVX010000505">
    <property type="protein sequence ID" value="CAA9529941.1"/>
    <property type="molecule type" value="Genomic_DNA"/>
</dbReference>
<feature type="non-terminal residue" evidence="2">
    <location>
        <position position="61"/>
    </location>
</feature>
<feature type="compositionally biased region" description="Basic residues" evidence="1">
    <location>
        <begin position="45"/>
        <end position="61"/>
    </location>
</feature>
<gene>
    <name evidence="2" type="ORF">AVDCRST_MAG91-2865</name>
</gene>
<evidence type="ECO:0000313" key="2">
    <source>
        <dbReference type="EMBL" id="CAA9529941.1"/>
    </source>
</evidence>
<organism evidence="2">
    <name type="scientific">uncultured Sphingomonadaceae bacterium</name>
    <dbReference type="NCBI Taxonomy" id="169976"/>
    <lineage>
        <taxon>Bacteria</taxon>
        <taxon>Pseudomonadati</taxon>
        <taxon>Pseudomonadota</taxon>
        <taxon>Alphaproteobacteria</taxon>
        <taxon>Sphingomonadales</taxon>
        <taxon>Sphingomonadaceae</taxon>
        <taxon>environmental samples</taxon>
    </lineage>
</organism>
<proteinExistence type="predicted"/>
<feature type="non-terminal residue" evidence="2">
    <location>
        <position position="1"/>
    </location>
</feature>
<dbReference type="AlphaFoldDB" id="A0A6J4TST3"/>
<feature type="compositionally biased region" description="Basic and acidic residues" evidence="1">
    <location>
        <begin position="29"/>
        <end position="44"/>
    </location>
</feature>
<evidence type="ECO:0000256" key="1">
    <source>
        <dbReference type="SAM" id="MobiDB-lite"/>
    </source>
</evidence>
<accession>A0A6J4TST3</accession>